<dbReference type="GeneID" id="85229270"/>
<dbReference type="PANTHER" id="PTHR43132:SF2">
    <property type="entry name" value="ARSENICAL RESISTANCE OPERON REPRESSOR ARSR-RELATED"/>
    <property type="match status" value="1"/>
</dbReference>
<gene>
    <name evidence="2" type="ORF">F1737_03840</name>
</gene>
<organism evidence="2 3">
    <name type="scientific">Methanochimaera problematica</name>
    <dbReference type="NCBI Taxonomy" id="2609417"/>
    <lineage>
        <taxon>Archaea</taxon>
        <taxon>Methanobacteriati</taxon>
        <taxon>Methanobacteriota</taxon>
        <taxon>Stenosarchaea group</taxon>
        <taxon>Methanomicrobia</taxon>
        <taxon>Methanomicrobiales</taxon>
        <taxon>Methanomicrobiaceae</taxon>
        <taxon>Methanochimaera</taxon>
    </lineage>
</organism>
<dbReference type="SUPFAM" id="SSF46785">
    <property type="entry name" value="Winged helix' DNA-binding domain"/>
    <property type="match status" value="1"/>
</dbReference>
<keyword evidence="1" id="KW-0472">Membrane</keyword>
<dbReference type="Proteomes" id="UP001301797">
    <property type="component" value="Chromosome"/>
</dbReference>
<dbReference type="AlphaFoldDB" id="A0AA97FCV8"/>
<dbReference type="InterPro" id="IPR036390">
    <property type="entry name" value="WH_DNA-bd_sf"/>
</dbReference>
<keyword evidence="3" id="KW-1185">Reference proteome</keyword>
<feature type="transmembrane region" description="Helical" evidence="1">
    <location>
        <begin position="211"/>
        <end position="233"/>
    </location>
</feature>
<reference evidence="2 3" key="1">
    <citation type="submission" date="2019-09" db="EMBL/GenBank/DDBJ databases">
        <title>The complete genome of Methanoplanus sp. FWC-SCC4.</title>
        <authorList>
            <person name="Chen S.-C."/>
            <person name="Zhou Y.-Z."/>
            <person name="Lai M.-C."/>
        </authorList>
    </citation>
    <scope>NUCLEOTIDE SEQUENCE [LARGE SCALE GENOMIC DNA]</scope>
    <source>
        <strain evidence="2 3">FWC-SCC4</strain>
    </source>
</reference>
<keyword evidence="1" id="KW-1133">Transmembrane helix</keyword>
<dbReference type="EMBL" id="CP043875">
    <property type="protein sequence ID" value="WOF15888.1"/>
    <property type="molecule type" value="Genomic_DNA"/>
</dbReference>
<dbReference type="InterPro" id="IPR011991">
    <property type="entry name" value="ArsR-like_HTH"/>
</dbReference>
<dbReference type="InterPro" id="IPR051011">
    <property type="entry name" value="Metal_resp_trans_reg"/>
</dbReference>
<dbReference type="Pfam" id="PF12840">
    <property type="entry name" value="HTH_20"/>
    <property type="match status" value="1"/>
</dbReference>
<name>A0AA97FCV8_9EURY</name>
<dbReference type="KEGG" id="mefw:F1737_03840"/>
<keyword evidence="1" id="KW-0812">Transmembrane</keyword>
<dbReference type="PANTHER" id="PTHR43132">
    <property type="entry name" value="ARSENICAL RESISTANCE OPERON REPRESSOR ARSR-RELATED"/>
    <property type="match status" value="1"/>
</dbReference>
<dbReference type="InterPro" id="IPR036388">
    <property type="entry name" value="WH-like_DNA-bd_sf"/>
</dbReference>
<dbReference type="CDD" id="cd00090">
    <property type="entry name" value="HTH_ARSR"/>
    <property type="match status" value="1"/>
</dbReference>
<accession>A0AA97FCV8</accession>
<dbReference type="RefSeq" id="WP_317137457.1">
    <property type="nucleotide sequence ID" value="NZ_CP043875.1"/>
</dbReference>
<dbReference type="Gene3D" id="1.10.10.10">
    <property type="entry name" value="Winged helix-like DNA-binding domain superfamily/Winged helix DNA-binding domain"/>
    <property type="match status" value="1"/>
</dbReference>
<proteinExistence type="predicted"/>
<evidence type="ECO:0000256" key="1">
    <source>
        <dbReference type="SAM" id="Phobius"/>
    </source>
</evidence>
<evidence type="ECO:0000313" key="2">
    <source>
        <dbReference type="EMBL" id="WOF15888.1"/>
    </source>
</evidence>
<protein>
    <submittedName>
        <fullName evidence="2">Helix-turn-helix transcriptional regulator</fullName>
    </submittedName>
</protein>
<feature type="transmembrane region" description="Helical" evidence="1">
    <location>
        <begin position="108"/>
        <end position="134"/>
    </location>
</feature>
<sequence>MTDGVVLLEPGDERAKKIGKAMASQTVNEILALLKTGDLTLSEIAEQLNQPMTTVKYHVENVLDAGLIEVKHIKYSEKGREVKIYGLCDQVVIVSPGTKDLRSILLKYASLFSIFVLATVLVGAMSGTFFSGFIQTQDITVQDSVFEYASPEIIAYGLDNNSYETTPEMLKKISVVQASYNESRSTGGQYAKGDALLLSAKDKTTEAPYDAINIIVIAFFMGGCLVLLILGMYEAVIWRRERKYWESLNQKSEK</sequence>
<evidence type="ECO:0000313" key="3">
    <source>
        <dbReference type="Proteomes" id="UP001301797"/>
    </source>
</evidence>